<reference evidence="1 2" key="1">
    <citation type="submission" date="2020-10" db="EMBL/GenBank/DDBJ databases">
        <title>Blautia liquoris sp.nov., isolated from the mud in a fermentation cellar used for the production of Chinese strong-flavoured liquor.</title>
        <authorList>
            <person name="Lu L."/>
        </authorList>
    </citation>
    <scope>NUCLEOTIDE SEQUENCE [LARGE SCALE GENOMIC DNA]</scope>
    <source>
        <strain evidence="1 2">LZLJ-3</strain>
    </source>
</reference>
<dbReference type="UniPathway" id="UPA00148">
    <property type="reaction ID" value="UER00236"/>
</dbReference>
<dbReference type="Proteomes" id="UP000593601">
    <property type="component" value="Chromosome"/>
</dbReference>
<dbReference type="SUPFAM" id="SSF52540">
    <property type="entry name" value="P-loop containing nucleoside triphosphate hydrolases"/>
    <property type="match status" value="1"/>
</dbReference>
<dbReference type="GO" id="GO:0016779">
    <property type="term" value="F:nucleotidyltransferase activity"/>
    <property type="evidence" value="ECO:0007669"/>
    <property type="project" value="UniProtKB-KW"/>
</dbReference>
<sequence>MVLIFGGAYQGKYEYALKHYNKDRVLDEFHVYILELIKAGEDPVKYIQDHREDYRDKVIVCDDISCGVVPVDPLMRKWREAIGYCLNILAEESDEVTRMFCGIPTKIK</sequence>
<dbReference type="AlphaFoldDB" id="A0A7M2RFE1"/>
<evidence type="ECO:0000313" key="2">
    <source>
        <dbReference type="Proteomes" id="UP000593601"/>
    </source>
</evidence>
<protein>
    <submittedName>
        <fullName evidence="1">Bifunctional adenosylcobinamide kinase/adenosylcobinamide-phosphate guanylyltransferase</fullName>
    </submittedName>
</protein>
<dbReference type="GO" id="GO:0000166">
    <property type="term" value="F:nucleotide binding"/>
    <property type="evidence" value="ECO:0007669"/>
    <property type="project" value="InterPro"/>
</dbReference>
<keyword evidence="2" id="KW-1185">Reference proteome</keyword>
<accession>A0A7M2RFE1</accession>
<evidence type="ECO:0000313" key="1">
    <source>
        <dbReference type="EMBL" id="QOV18092.1"/>
    </source>
</evidence>
<dbReference type="Gene3D" id="3.40.50.300">
    <property type="entry name" value="P-loop containing nucleotide triphosphate hydrolases"/>
    <property type="match status" value="1"/>
</dbReference>
<organism evidence="1 2">
    <name type="scientific">Blautia liquoris</name>
    <dbReference type="NCBI Taxonomy" id="2779518"/>
    <lineage>
        <taxon>Bacteria</taxon>
        <taxon>Bacillati</taxon>
        <taxon>Bacillota</taxon>
        <taxon>Clostridia</taxon>
        <taxon>Lachnospirales</taxon>
        <taxon>Lachnospiraceae</taxon>
        <taxon>Blautia</taxon>
    </lineage>
</organism>
<dbReference type="EMBL" id="CP063304">
    <property type="protein sequence ID" value="QOV18092.1"/>
    <property type="molecule type" value="Genomic_DNA"/>
</dbReference>
<gene>
    <name evidence="1" type="ORF">INP51_08485</name>
</gene>
<dbReference type="GO" id="GO:0009236">
    <property type="term" value="P:cobalamin biosynthetic process"/>
    <property type="evidence" value="ECO:0007669"/>
    <property type="project" value="UniProtKB-UniPathway"/>
</dbReference>
<keyword evidence="1" id="KW-0548">Nucleotidyltransferase</keyword>
<dbReference type="InterPro" id="IPR003203">
    <property type="entry name" value="CobU/CobP"/>
</dbReference>
<dbReference type="Pfam" id="PF02283">
    <property type="entry name" value="CobU"/>
    <property type="match status" value="1"/>
</dbReference>
<keyword evidence="1" id="KW-0418">Kinase</keyword>
<keyword evidence="1" id="KW-0808">Transferase</keyword>
<dbReference type="KEGG" id="bliq:INP51_08485"/>
<proteinExistence type="predicted"/>
<name>A0A7M2RFE1_9FIRM</name>
<dbReference type="InterPro" id="IPR027417">
    <property type="entry name" value="P-loop_NTPase"/>
</dbReference>
<dbReference type="GO" id="GO:0043752">
    <property type="term" value="F:adenosylcobinamide kinase activity"/>
    <property type="evidence" value="ECO:0007669"/>
    <property type="project" value="InterPro"/>
</dbReference>
<dbReference type="RefSeq" id="WP_193734454.1">
    <property type="nucleotide sequence ID" value="NZ_CP063304.1"/>
</dbReference>